<sequence length="396" mass="41362">MSLDSTSVRRSTQRSAQRSTWTPLTGAAHSIAVEVLLDGPLPRSELARRLDLSAGSLTRLSKPLLDSGLLVETRGVCDPASGRLTRPLDVDDANDAFVGVKLTADAAHAVLTTLRADVVAAREVPLTDRSPGHVTRTVAALVGELDALDPRPVRAVGVGLGGKVGADGVVDSARYLGWEDVPFGGPLEDLLGVPVVVDNDVLSLTRAEQWFGSARRCGHFAVVVVGMGIGYGLVVHDRVVDRPDSGVGLLGHHPLDPHGPLCPDGHVGCAEAVLSTAAVTTRAGLALRRAVTVEEVLDLAERGEPLARRVVDDAARALGTLLAAVGNFTMPERIVVSGENARLAEVGRAALDAGMRAGRNPLADALPVDVQLTGFAEWARGAAVTAIRTFVLGSRR</sequence>
<dbReference type="InterPro" id="IPR043129">
    <property type="entry name" value="ATPase_NBD"/>
</dbReference>
<organism evidence="3 4">
    <name type="scientific">Kineococcus endophyticus</name>
    <dbReference type="NCBI Taxonomy" id="1181883"/>
    <lineage>
        <taxon>Bacteria</taxon>
        <taxon>Bacillati</taxon>
        <taxon>Actinomycetota</taxon>
        <taxon>Actinomycetes</taxon>
        <taxon>Kineosporiales</taxon>
        <taxon>Kineosporiaceae</taxon>
        <taxon>Kineococcus</taxon>
    </lineage>
</organism>
<keyword evidence="4" id="KW-1185">Reference proteome</keyword>
<proteinExistence type="inferred from homology"/>
<evidence type="ECO:0000313" key="3">
    <source>
        <dbReference type="EMBL" id="MEW9263155.1"/>
    </source>
</evidence>
<dbReference type="EMBL" id="JBFNQN010000001">
    <property type="protein sequence ID" value="MEW9263155.1"/>
    <property type="molecule type" value="Genomic_DNA"/>
</dbReference>
<comment type="caution">
    <text evidence="3">The sequence shown here is derived from an EMBL/GenBank/DDBJ whole genome shotgun (WGS) entry which is preliminary data.</text>
</comment>
<dbReference type="InterPro" id="IPR036390">
    <property type="entry name" value="WH_DNA-bd_sf"/>
</dbReference>
<evidence type="ECO:0000256" key="2">
    <source>
        <dbReference type="SAM" id="MobiDB-lite"/>
    </source>
</evidence>
<dbReference type="InterPro" id="IPR036388">
    <property type="entry name" value="WH-like_DNA-bd_sf"/>
</dbReference>
<gene>
    <name evidence="3" type="ORF">AB1207_00180</name>
</gene>
<protein>
    <submittedName>
        <fullName evidence="3">ROK family transcriptional regulator</fullName>
    </submittedName>
</protein>
<dbReference type="Proteomes" id="UP001555826">
    <property type="component" value="Unassembled WGS sequence"/>
</dbReference>
<reference evidence="3 4" key="1">
    <citation type="submission" date="2024-07" db="EMBL/GenBank/DDBJ databases">
        <authorList>
            <person name="Thanompreechachai J."/>
            <person name="Duangmal K."/>
        </authorList>
    </citation>
    <scope>NUCLEOTIDE SEQUENCE [LARGE SCALE GENOMIC DNA]</scope>
    <source>
        <strain evidence="3 4">KCTC 19886</strain>
    </source>
</reference>
<dbReference type="Gene3D" id="1.10.10.10">
    <property type="entry name" value="Winged helix-like DNA-binding domain superfamily/Winged helix DNA-binding domain"/>
    <property type="match status" value="1"/>
</dbReference>
<dbReference type="PANTHER" id="PTHR18964">
    <property type="entry name" value="ROK (REPRESSOR, ORF, KINASE) FAMILY"/>
    <property type="match status" value="1"/>
</dbReference>
<dbReference type="PANTHER" id="PTHR18964:SF149">
    <property type="entry name" value="BIFUNCTIONAL UDP-N-ACETYLGLUCOSAMINE 2-EPIMERASE_N-ACETYLMANNOSAMINE KINASE"/>
    <property type="match status" value="1"/>
</dbReference>
<feature type="region of interest" description="Disordered" evidence="2">
    <location>
        <begin position="1"/>
        <end position="21"/>
    </location>
</feature>
<evidence type="ECO:0000256" key="1">
    <source>
        <dbReference type="ARBA" id="ARBA00006479"/>
    </source>
</evidence>
<dbReference type="Pfam" id="PF00480">
    <property type="entry name" value="ROK"/>
    <property type="match status" value="1"/>
</dbReference>
<dbReference type="InterPro" id="IPR000600">
    <property type="entry name" value="ROK"/>
</dbReference>
<dbReference type="SUPFAM" id="SSF53067">
    <property type="entry name" value="Actin-like ATPase domain"/>
    <property type="match status" value="1"/>
</dbReference>
<dbReference type="RefSeq" id="WP_367635760.1">
    <property type="nucleotide sequence ID" value="NZ_JBFNQN010000001.1"/>
</dbReference>
<accession>A0ABV3P0R8</accession>
<dbReference type="SUPFAM" id="SSF46785">
    <property type="entry name" value="Winged helix' DNA-binding domain"/>
    <property type="match status" value="1"/>
</dbReference>
<name>A0ABV3P0R8_9ACTN</name>
<comment type="similarity">
    <text evidence="1">Belongs to the ROK (NagC/XylR) family.</text>
</comment>
<evidence type="ECO:0000313" key="4">
    <source>
        <dbReference type="Proteomes" id="UP001555826"/>
    </source>
</evidence>
<dbReference type="Gene3D" id="3.30.420.40">
    <property type="match status" value="2"/>
</dbReference>